<dbReference type="PATRIC" id="fig|1127699.3.peg.1092"/>
<keyword evidence="2" id="KW-0732">Signal</keyword>
<sequence length="204" mass="22669">MNTKNVFKMLTIAAFAALTTTACNKSNSQPEAKESNSSKSTAAMKIAYVEVDSIMSQYKFCKDYSLVLQKKGQNIQNTLAAKQRALQSAAANFQQKVQQNAYTREQAEAIQAGLQKQNNDLQALNQRLTTEFQTETDSYNAALRDSIQHFLAVYNKDKKYSLILSKAGDNLLYADKAFDITNEVVAGLNKAYKPSEKLEAAVKK</sequence>
<dbReference type="PROSITE" id="PS51257">
    <property type="entry name" value="PROKAR_LIPOPROTEIN"/>
    <property type="match status" value="1"/>
</dbReference>
<dbReference type="InterPro" id="IPR024930">
    <property type="entry name" value="Skp_dom_sf"/>
</dbReference>
<dbReference type="EMBL" id="AMEP01000082">
    <property type="protein sequence ID" value="EKY00794.1"/>
    <property type="molecule type" value="Genomic_DNA"/>
</dbReference>
<dbReference type="SUPFAM" id="SSF111384">
    <property type="entry name" value="OmpH-like"/>
    <property type="match status" value="1"/>
</dbReference>
<dbReference type="PANTHER" id="PTHR35089:SF1">
    <property type="entry name" value="CHAPERONE PROTEIN SKP"/>
    <property type="match status" value="1"/>
</dbReference>
<gene>
    <name evidence="4" type="ORF">HMPREF9151_01181</name>
</gene>
<name>L1NBC8_9BACT</name>
<evidence type="ECO:0000313" key="4">
    <source>
        <dbReference type="EMBL" id="EKY00794.1"/>
    </source>
</evidence>
<keyword evidence="5" id="KW-1185">Reference proteome</keyword>
<dbReference type="PANTHER" id="PTHR35089">
    <property type="entry name" value="CHAPERONE PROTEIN SKP"/>
    <property type="match status" value="1"/>
</dbReference>
<evidence type="ECO:0000256" key="1">
    <source>
        <dbReference type="ARBA" id="ARBA00009091"/>
    </source>
</evidence>
<dbReference type="GO" id="GO:0005829">
    <property type="term" value="C:cytosol"/>
    <property type="evidence" value="ECO:0007669"/>
    <property type="project" value="TreeGrafter"/>
</dbReference>
<dbReference type="STRING" id="1127699.HMPREF9151_01181"/>
<evidence type="ECO:0000256" key="3">
    <source>
        <dbReference type="SAM" id="Coils"/>
    </source>
</evidence>
<protein>
    <submittedName>
        <fullName evidence="4">Outer membrane protein</fullName>
    </submittedName>
</protein>
<dbReference type="GO" id="GO:0051082">
    <property type="term" value="F:unfolded protein binding"/>
    <property type="evidence" value="ECO:0007669"/>
    <property type="project" value="InterPro"/>
</dbReference>
<dbReference type="HOGENOM" id="CLU_053320_1_0_10"/>
<dbReference type="RefSeq" id="WP_009162396.1">
    <property type="nucleotide sequence ID" value="NZ_KB290994.1"/>
</dbReference>
<dbReference type="Gene3D" id="3.30.910.20">
    <property type="entry name" value="Skp domain"/>
    <property type="match status" value="1"/>
</dbReference>
<accession>L1NBC8</accession>
<dbReference type="Pfam" id="PF03938">
    <property type="entry name" value="OmpH"/>
    <property type="match status" value="1"/>
</dbReference>
<dbReference type="InterPro" id="IPR005632">
    <property type="entry name" value="Chaperone_Skp"/>
</dbReference>
<dbReference type="Proteomes" id="UP000010433">
    <property type="component" value="Unassembled WGS sequence"/>
</dbReference>
<feature type="coiled-coil region" evidence="3">
    <location>
        <begin position="104"/>
        <end position="131"/>
    </location>
</feature>
<keyword evidence="3" id="KW-0175">Coiled coil</keyword>
<dbReference type="AlphaFoldDB" id="L1NBC8"/>
<comment type="caution">
    <text evidence="4">The sequence shown here is derived from an EMBL/GenBank/DDBJ whole genome shotgun (WGS) entry which is preliminary data.</text>
</comment>
<dbReference type="OrthoDB" id="1493259at2"/>
<proteinExistence type="inferred from homology"/>
<evidence type="ECO:0000256" key="2">
    <source>
        <dbReference type="ARBA" id="ARBA00022729"/>
    </source>
</evidence>
<evidence type="ECO:0000313" key="5">
    <source>
        <dbReference type="Proteomes" id="UP000010433"/>
    </source>
</evidence>
<reference evidence="4 5" key="1">
    <citation type="submission" date="2012-05" db="EMBL/GenBank/DDBJ databases">
        <authorList>
            <person name="Weinstock G."/>
            <person name="Sodergren E."/>
            <person name="Lobos E.A."/>
            <person name="Fulton L."/>
            <person name="Fulton R."/>
            <person name="Courtney L."/>
            <person name="Fronick C."/>
            <person name="O'Laughlin M."/>
            <person name="Godfrey J."/>
            <person name="Wilson R.M."/>
            <person name="Miner T."/>
            <person name="Farmer C."/>
            <person name="Delehaunty K."/>
            <person name="Cordes M."/>
            <person name="Minx P."/>
            <person name="Tomlinson C."/>
            <person name="Chen J."/>
            <person name="Wollam A."/>
            <person name="Pepin K.H."/>
            <person name="Bhonagiri V."/>
            <person name="Zhang X."/>
            <person name="Suruliraj S."/>
            <person name="Warren W."/>
            <person name="Mitreva M."/>
            <person name="Mardis E.R."/>
            <person name="Wilson R.K."/>
        </authorList>
    </citation>
    <scope>NUCLEOTIDE SEQUENCE [LARGE SCALE GENOMIC DNA]</scope>
    <source>
        <strain evidence="4 5">F0055</strain>
    </source>
</reference>
<dbReference type="GO" id="GO:0050821">
    <property type="term" value="P:protein stabilization"/>
    <property type="evidence" value="ECO:0007669"/>
    <property type="project" value="TreeGrafter"/>
</dbReference>
<organism evidence="4 5">
    <name type="scientific">Hoylesella saccharolytica F0055</name>
    <dbReference type="NCBI Taxonomy" id="1127699"/>
    <lineage>
        <taxon>Bacteria</taxon>
        <taxon>Pseudomonadati</taxon>
        <taxon>Bacteroidota</taxon>
        <taxon>Bacteroidia</taxon>
        <taxon>Bacteroidales</taxon>
        <taxon>Prevotellaceae</taxon>
        <taxon>Hoylesella</taxon>
    </lineage>
</organism>
<comment type="similarity">
    <text evidence="1">Belongs to the Skp family.</text>
</comment>
<dbReference type="SMART" id="SM00935">
    <property type="entry name" value="OmpH"/>
    <property type="match status" value="1"/>
</dbReference>